<evidence type="ECO:0000313" key="1">
    <source>
        <dbReference type="EMBL" id="CDF34431.1"/>
    </source>
</evidence>
<organism evidence="1 2">
    <name type="scientific">Chondrus crispus</name>
    <name type="common">Carrageen Irish moss</name>
    <name type="synonym">Polymorpha crispa</name>
    <dbReference type="NCBI Taxonomy" id="2769"/>
    <lineage>
        <taxon>Eukaryota</taxon>
        <taxon>Rhodophyta</taxon>
        <taxon>Florideophyceae</taxon>
        <taxon>Rhodymeniophycidae</taxon>
        <taxon>Gigartinales</taxon>
        <taxon>Gigartinaceae</taxon>
        <taxon>Chondrus</taxon>
    </lineage>
</organism>
<dbReference type="Gramene" id="CDF34431">
    <property type="protein sequence ID" value="CDF34431"/>
    <property type="gene ID" value="CHC_T00003131001"/>
</dbReference>
<dbReference type="RefSeq" id="XP_005714250.1">
    <property type="nucleotide sequence ID" value="XM_005714193.1"/>
</dbReference>
<evidence type="ECO:0000313" key="2">
    <source>
        <dbReference type="Proteomes" id="UP000012073"/>
    </source>
</evidence>
<name>R7QAI0_CHOCR</name>
<dbReference type="Proteomes" id="UP000012073">
    <property type="component" value="Unassembled WGS sequence"/>
</dbReference>
<dbReference type="AlphaFoldDB" id="R7QAI0"/>
<keyword evidence="2" id="KW-1185">Reference proteome</keyword>
<sequence length="34" mass="3863">MLFERLFCSSRVKVVTLCTRNAMSGSTVKNMHSK</sequence>
<dbReference type="KEGG" id="ccp:CHC_T00003131001"/>
<dbReference type="EMBL" id="HG001693">
    <property type="protein sequence ID" value="CDF34431.1"/>
    <property type="molecule type" value="Genomic_DNA"/>
</dbReference>
<protein>
    <submittedName>
        <fullName evidence="1">Uncharacterized protein</fullName>
    </submittedName>
</protein>
<proteinExistence type="predicted"/>
<gene>
    <name evidence="1" type="ORF">CHC_T00003131001</name>
</gene>
<dbReference type="GeneID" id="17321967"/>
<reference evidence="2" key="1">
    <citation type="journal article" date="2013" name="Proc. Natl. Acad. Sci. U.S.A.">
        <title>Genome structure and metabolic features in the red seaweed Chondrus crispus shed light on evolution of the Archaeplastida.</title>
        <authorList>
            <person name="Collen J."/>
            <person name="Porcel B."/>
            <person name="Carre W."/>
            <person name="Ball S.G."/>
            <person name="Chaparro C."/>
            <person name="Tonon T."/>
            <person name="Barbeyron T."/>
            <person name="Michel G."/>
            <person name="Noel B."/>
            <person name="Valentin K."/>
            <person name="Elias M."/>
            <person name="Artiguenave F."/>
            <person name="Arun A."/>
            <person name="Aury J.M."/>
            <person name="Barbosa-Neto J.F."/>
            <person name="Bothwell J.H."/>
            <person name="Bouget F.Y."/>
            <person name="Brillet L."/>
            <person name="Cabello-Hurtado F."/>
            <person name="Capella-Gutierrez S."/>
            <person name="Charrier B."/>
            <person name="Cladiere L."/>
            <person name="Cock J.M."/>
            <person name="Coelho S.M."/>
            <person name="Colleoni C."/>
            <person name="Czjzek M."/>
            <person name="Da Silva C."/>
            <person name="Delage L."/>
            <person name="Denoeud F."/>
            <person name="Deschamps P."/>
            <person name="Dittami S.M."/>
            <person name="Gabaldon T."/>
            <person name="Gachon C.M."/>
            <person name="Groisillier A."/>
            <person name="Herve C."/>
            <person name="Jabbari K."/>
            <person name="Katinka M."/>
            <person name="Kloareg B."/>
            <person name="Kowalczyk N."/>
            <person name="Labadie K."/>
            <person name="Leblanc C."/>
            <person name="Lopez P.J."/>
            <person name="McLachlan D.H."/>
            <person name="Meslet-Cladiere L."/>
            <person name="Moustafa A."/>
            <person name="Nehr Z."/>
            <person name="Nyvall Collen P."/>
            <person name="Panaud O."/>
            <person name="Partensky F."/>
            <person name="Poulain J."/>
            <person name="Rensing S.A."/>
            <person name="Rousvoal S."/>
            <person name="Samson G."/>
            <person name="Symeonidi A."/>
            <person name="Weissenbach J."/>
            <person name="Zambounis A."/>
            <person name="Wincker P."/>
            <person name="Boyen C."/>
        </authorList>
    </citation>
    <scope>NUCLEOTIDE SEQUENCE [LARGE SCALE GENOMIC DNA]</scope>
    <source>
        <strain evidence="2">cv. Stackhouse</strain>
    </source>
</reference>
<accession>R7QAI0</accession>